<reference evidence="1" key="1">
    <citation type="submission" date="2022-12" db="EMBL/GenBank/DDBJ databases">
        <title>Paracoccus onchidii sp. nov., isolated from a marine invertebrate from the South China Sea.</title>
        <authorList>
            <person name="Xu S."/>
            <person name="Liu Z."/>
            <person name="Xu Y."/>
        </authorList>
    </citation>
    <scope>NUCLEOTIDE SEQUENCE</scope>
    <source>
        <strain evidence="1">Z330</strain>
    </source>
</reference>
<dbReference type="PIRSF" id="PIRSF012608">
    <property type="entry name" value="UCP012608"/>
    <property type="match status" value="1"/>
</dbReference>
<accession>A0ABT4ZF21</accession>
<dbReference type="Pfam" id="PF10094">
    <property type="entry name" value="DUF2332"/>
    <property type="match status" value="1"/>
</dbReference>
<dbReference type="EMBL" id="JAQBIE010000012">
    <property type="protein sequence ID" value="MDB6177974.1"/>
    <property type="molecule type" value="Genomic_DNA"/>
</dbReference>
<keyword evidence="2" id="KW-1185">Reference proteome</keyword>
<proteinExistence type="predicted"/>
<dbReference type="RefSeq" id="WP_271889097.1">
    <property type="nucleotide sequence ID" value="NZ_JAQBIE010000012.1"/>
</dbReference>
<evidence type="ECO:0000313" key="1">
    <source>
        <dbReference type="EMBL" id="MDB6177974.1"/>
    </source>
</evidence>
<protein>
    <submittedName>
        <fullName evidence="1">DUF2332 family protein</fullName>
    </submittedName>
</protein>
<comment type="caution">
    <text evidence="1">The sequence shown here is derived from an EMBL/GenBank/DDBJ whole genome shotgun (WGS) entry which is preliminary data.</text>
</comment>
<organism evidence="1 2">
    <name type="scientific">Paracoccus onchidii</name>
    <dbReference type="NCBI Taxonomy" id="3017813"/>
    <lineage>
        <taxon>Bacteria</taxon>
        <taxon>Pseudomonadati</taxon>
        <taxon>Pseudomonadota</taxon>
        <taxon>Alphaproteobacteria</taxon>
        <taxon>Rhodobacterales</taxon>
        <taxon>Paracoccaceae</taxon>
        <taxon>Paracoccus</taxon>
    </lineage>
</organism>
<dbReference type="InterPro" id="IPR011200">
    <property type="entry name" value="UCP012608"/>
</dbReference>
<name>A0ABT4ZF21_9RHOB</name>
<sequence>MSAAEVIRAFRDQASACARLGSPLTAALCTHLADTLPEQRGAVAERVIGWPGNPATQADSLPLRLAGALHALVLSGTDKNLGHMYKTGKIDGTVLSNALMTHADFILDWLGTAPQTNEVGRSAVIIAAARFLAGKIDLPLHTLELGASAGLNLNFAHYGLHDDSPNRALRLCPDWHGIMPSASFRVAKSEGVDLRPIDPVKDRLRLMAYCWADQDQRLARLTAALDLAAQFPTRVTAGDAGAWLHERLAHPAHGATTLVFHTVAAQYFPPDTLASCEAALQHAAAQTDHATVLAHLGMEQDGLGEGAGVTLRLWDGKLREWQLGRADFHGRWVQWQPEPRKGLGLIAARG</sequence>
<dbReference type="Proteomes" id="UP001165641">
    <property type="component" value="Unassembled WGS sequence"/>
</dbReference>
<gene>
    <name evidence="1" type="ORF">PAF17_10720</name>
</gene>
<evidence type="ECO:0000313" key="2">
    <source>
        <dbReference type="Proteomes" id="UP001165641"/>
    </source>
</evidence>